<proteinExistence type="predicted"/>
<keyword evidence="2" id="KW-0472">Membrane</keyword>
<reference evidence="3" key="1">
    <citation type="submission" date="2020-11" db="EMBL/GenBank/DDBJ databases">
        <authorList>
            <person name="Tran Van P."/>
        </authorList>
    </citation>
    <scope>NUCLEOTIDE SEQUENCE</scope>
</reference>
<protein>
    <submittedName>
        <fullName evidence="3">Uncharacterized protein</fullName>
    </submittedName>
</protein>
<evidence type="ECO:0000256" key="2">
    <source>
        <dbReference type="SAM" id="Phobius"/>
    </source>
</evidence>
<feature type="compositionally biased region" description="Acidic residues" evidence="1">
    <location>
        <begin position="162"/>
        <end position="172"/>
    </location>
</feature>
<feature type="region of interest" description="Disordered" evidence="1">
    <location>
        <begin position="80"/>
        <end position="101"/>
    </location>
</feature>
<sequence>MRCIYKNHGRFDAAVARRTSWRIPVGRSFYITSLVVFYAAFCGLISCQDDSNGTIVDTGVSSSANVTPTTPVVDESLTQYETSATDETSSPDETPATDYTSVTDLTPFTDVLITTDRIPPPIRRIKPCKCRPCPRQSFPIDVFDGPRPRMSSFSRERFDDSSSQEEEEEGDGDQMMYQQFLE</sequence>
<feature type="region of interest" description="Disordered" evidence="1">
    <location>
        <begin position="139"/>
        <end position="182"/>
    </location>
</feature>
<gene>
    <name evidence="3" type="ORF">TTEB3V08_LOCUS11112</name>
</gene>
<organism evidence="3">
    <name type="scientific">Timema tahoe</name>
    <dbReference type="NCBI Taxonomy" id="61484"/>
    <lineage>
        <taxon>Eukaryota</taxon>
        <taxon>Metazoa</taxon>
        <taxon>Ecdysozoa</taxon>
        <taxon>Arthropoda</taxon>
        <taxon>Hexapoda</taxon>
        <taxon>Insecta</taxon>
        <taxon>Pterygota</taxon>
        <taxon>Neoptera</taxon>
        <taxon>Polyneoptera</taxon>
        <taxon>Phasmatodea</taxon>
        <taxon>Timematodea</taxon>
        <taxon>Timematoidea</taxon>
        <taxon>Timematidae</taxon>
        <taxon>Timema</taxon>
    </lineage>
</organism>
<evidence type="ECO:0000313" key="3">
    <source>
        <dbReference type="EMBL" id="CAD7463226.1"/>
    </source>
</evidence>
<dbReference type="AlphaFoldDB" id="A0A7R9IRR2"/>
<feature type="transmembrane region" description="Helical" evidence="2">
    <location>
        <begin position="28"/>
        <end position="46"/>
    </location>
</feature>
<evidence type="ECO:0000256" key="1">
    <source>
        <dbReference type="SAM" id="MobiDB-lite"/>
    </source>
</evidence>
<name>A0A7R9IRR2_9NEOP</name>
<dbReference type="EMBL" id="OE007533">
    <property type="protein sequence ID" value="CAD7463226.1"/>
    <property type="molecule type" value="Genomic_DNA"/>
</dbReference>
<accession>A0A7R9IRR2</accession>
<keyword evidence="2" id="KW-0812">Transmembrane</keyword>
<keyword evidence="2" id="KW-1133">Transmembrane helix</keyword>